<evidence type="ECO:0000313" key="1">
    <source>
        <dbReference type="EMBL" id="KAK1146212.1"/>
    </source>
</evidence>
<evidence type="ECO:0000313" key="2">
    <source>
        <dbReference type="Proteomes" id="UP001177260"/>
    </source>
</evidence>
<sequence length="289" mass="30877">MERPDHISSSAPEVVPWQGGIEAVNDKDTQKIAYTAGWPQYTEAKYVETEGFKQRICGLTPKIFWILVVALVVLLAAGIGAGVGGGLASQKNHADASSLPAENSTAPTSTVADNSTSSTATATTTSGTSTSTSSATYGLLNSGCNATDNQYYTPNNPADDSSPFTVNNRTLKYKIHCYENIPDSMSFNNPQITKLGQLKGLRSLQECIKACATLNYVIARAMGGESAEVPFSKLCSGVVYSYQNYIAGQPINCDLNSGVHENASRVSWTDNRGPETHTQVDSAILDWED</sequence>
<organism evidence="1 2">
    <name type="scientific">Aspergillus melleus</name>
    <dbReference type="NCBI Taxonomy" id="138277"/>
    <lineage>
        <taxon>Eukaryota</taxon>
        <taxon>Fungi</taxon>
        <taxon>Dikarya</taxon>
        <taxon>Ascomycota</taxon>
        <taxon>Pezizomycotina</taxon>
        <taxon>Eurotiomycetes</taxon>
        <taxon>Eurotiomycetidae</taxon>
        <taxon>Eurotiales</taxon>
        <taxon>Aspergillaceae</taxon>
        <taxon>Aspergillus</taxon>
        <taxon>Aspergillus subgen. Circumdati</taxon>
    </lineage>
</organism>
<accession>A0ACC3B6S0</accession>
<gene>
    <name evidence="1" type="ORF">N8T08_003302</name>
</gene>
<name>A0ACC3B6S0_9EURO</name>
<keyword evidence="2" id="KW-1185">Reference proteome</keyword>
<comment type="caution">
    <text evidence="1">The sequence shown here is derived from an EMBL/GenBank/DDBJ whole genome shotgun (WGS) entry which is preliminary data.</text>
</comment>
<dbReference type="EMBL" id="JAOPJF010000019">
    <property type="protein sequence ID" value="KAK1146212.1"/>
    <property type="molecule type" value="Genomic_DNA"/>
</dbReference>
<dbReference type="Proteomes" id="UP001177260">
    <property type="component" value="Unassembled WGS sequence"/>
</dbReference>
<reference evidence="1 2" key="1">
    <citation type="journal article" date="2023" name="ACS Omega">
        <title>Identification of the Neoaspergillic Acid Biosynthesis Gene Cluster by Establishing an In Vitro CRISPR-Ribonucleoprotein Genetic System in Aspergillus melleus.</title>
        <authorList>
            <person name="Yuan B."/>
            <person name="Grau M.F."/>
            <person name="Murata R.M."/>
            <person name="Torok T."/>
            <person name="Venkateswaran K."/>
            <person name="Stajich J.E."/>
            <person name="Wang C.C.C."/>
        </authorList>
    </citation>
    <scope>NUCLEOTIDE SEQUENCE [LARGE SCALE GENOMIC DNA]</scope>
    <source>
        <strain evidence="1 2">IMV 1140</strain>
    </source>
</reference>
<protein>
    <submittedName>
        <fullName evidence="1">Uncharacterized protein</fullName>
    </submittedName>
</protein>
<proteinExistence type="predicted"/>